<gene>
    <name evidence="1" type="ORF">U0070_027095</name>
</gene>
<name>A0AAW0HBR9_MYOGA</name>
<dbReference type="InterPro" id="IPR016186">
    <property type="entry name" value="C-type_lectin-like/link_sf"/>
</dbReference>
<dbReference type="AlphaFoldDB" id="A0AAW0HBR9"/>
<dbReference type="Proteomes" id="UP001488838">
    <property type="component" value="Unassembled WGS sequence"/>
</dbReference>
<dbReference type="Gene3D" id="3.10.100.10">
    <property type="entry name" value="Mannose-Binding Protein A, subunit A"/>
    <property type="match status" value="1"/>
</dbReference>
<protein>
    <submittedName>
        <fullName evidence="1">Uncharacterized protein</fullName>
    </submittedName>
</protein>
<feature type="non-terminal residue" evidence="1">
    <location>
        <position position="1"/>
    </location>
</feature>
<evidence type="ECO:0000313" key="2">
    <source>
        <dbReference type="Proteomes" id="UP001488838"/>
    </source>
</evidence>
<comment type="caution">
    <text evidence="1">The sequence shown here is derived from an EMBL/GenBank/DDBJ whole genome shotgun (WGS) entry which is preliminary data.</text>
</comment>
<dbReference type="InterPro" id="IPR016187">
    <property type="entry name" value="CTDL_fold"/>
</dbReference>
<accession>A0AAW0HBR9</accession>
<sequence>DKSVEVDVCDLWNKMPFVDGYFRSSDEKLIYYREYSTNTFSNFQQRSGLDINVTVTSFPKKKNLGKRAEISVLLRIPVSFISKLEMKWHNFMSSSQNYFWIGIQYHEEEDAWLWEDGSSLSKD</sequence>
<keyword evidence="2" id="KW-1185">Reference proteome</keyword>
<evidence type="ECO:0000313" key="1">
    <source>
        <dbReference type="EMBL" id="KAK7799066.1"/>
    </source>
</evidence>
<dbReference type="SUPFAM" id="SSF56436">
    <property type="entry name" value="C-type lectin-like"/>
    <property type="match status" value="1"/>
</dbReference>
<reference evidence="1 2" key="1">
    <citation type="journal article" date="2023" name="bioRxiv">
        <title>Conserved and derived expression patterns and positive selection on dental genes reveal complex evolutionary context of ever-growing rodent molars.</title>
        <authorList>
            <person name="Calamari Z.T."/>
            <person name="Song A."/>
            <person name="Cohen E."/>
            <person name="Akter M."/>
            <person name="Roy R.D."/>
            <person name="Hallikas O."/>
            <person name="Christensen M.M."/>
            <person name="Li P."/>
            <person name="Marangoni P."/>
            <person name="Jernvall J."/>
            <person name="Klein O.D."/>
        </authorList>
    </citation>
    <scope>NUCLEOTIDE SEQUENCE [LARGE SCALE GENOMIC DNA]</scope>
    <source>
        <strain evidence="1">V071</strain>
    </source>
</reference>
<dbReference type="EMBL" id="JBBHLL010000640">
    <property type="protein sequence ID" value="KAK7799066.1"/>
    <property type="molecule type" value="Genomic_DNA"/>
</dbReference>
<feature type="non-terminal residue" evidence="1">
    <location>
        <position position="123"/>
    </location>
</feature>
<proteinExistence type="predicted"/>
<organism evidence="1 2">
    <name type="scientific">Myodes glareolus</name>
    <name type="common">Bank vole</name>
    <name type="synonym">Clethrionomys glareolus</name>
    <dbReference type="NCBI Taxonomy" id="447135"/>
    <lineage>
        <taxon>Eukaryota</taxon>
        <taxon>Metazoa</taxon>
        <taxon>Chordata</taxon>
        <taxon>Craniata</taxon>
        <taxon>Vertebrata</taxon>
        <taxon>Euteleostomi</taxon>
        <taxon>Mammalia</taxon>
        <taxon>Eutheria</taxon>
        <taxon>Euarchontoglires</taxon>
        <taxon>Glires</taxon>
        <taxon>Rodentia</taxon>
        <taxon>Myomorpha</taxon>
        <taxon>Muroidea</taxon>
        <taxon>Cricetidae</taxon>
        <taxon>Arvicolinae</taxon>
        <taxon>Myodes</taxon>
    </lineage>
</organism>